<evidence type="ECO:0000256" key="1">
    <source>
        <dbReference type="ARBA" id="ARBA00004141"/>
    </source>
</evidence>
<comment type="similarity">
    <text evidence="7 8">Belongs to the MPDU1 (TC 2.A.43.3) family.</text>
</comment>
<keyword evidence="4" id="KW-0677">Repeat</keyword>
<feature type="transmembrane region" description="Helical" evidence="9">
    <location>
        <begin position="211"/>
        <end position="232"/>
    </location>
</feature>
<feature type="transmembrane region" description="Helical" evidence="9">
    <location>
        <begin position="98"/>
        <end position="118"/>
    </location>
</feature>
<keyword evidence="5 8" id="KW-1133">Transmembrane helix</keyword>
<evidence type="ECO:0000256" key="5">
    <source>
        <dbReference type="ARBA" id="ARBA00022989"/>
    </source>
</evidence>
<feature type="transmembrane region" description="Helical" evidence="9">
    <location>
        <begin position="37"/>
        <end position="54"/>
    </location>
</feature>
<evidence type="ECO:0000256" key="7">
    <source>
        <dbReference type="ARBA" id="ARBA00038475"/>
    </source>
</evidence>
<dbReference type="GeneID" id="106178407"/>
<dbReference type="InterPro" id="IPR006603">
    <property type="entry name" value="PQ-loop_rpt"/>
</dbReference>
<feature type="transmembrane region" description="Helical" evidence="9">
    <location>
        <begin position="180"/>
        <end position="199"/>
    </location>
</feature>
<dbReference type="RefSeq" id="XP_013417013.1">
    <property type="nucleotide sequence ID" value="XM_013561559.1"/>
</dbReference>
<dbReference type="Pfam" id="PF04193">
    <property type="entry name" value="PQ-loop"/>
    <property type="match status" value="2"/>
</dbReference>
<keyword evidence="3 8" id="KW-0812">Transmembrane</keyword>
<name>A0A1S3K302_LINAN</name>
<proteinExistence type="inferred from homology"/>
<feature type="transmembrane region" description="Helical" evidence="9">
    <location>
        <begin position="75"/>
        <end position="92"/>
    </location>
</feature>
<dbReference type="STRING" id="7574.A0A1S3K302"/>
<dbReference type="PANTHER" id="PTHR12226:SF2">
    <property type="entry name" value="MANNOSE-P-DOLICHOL UTILIZATION DEFECT 1 PROTEIN"/>
    <property type="match status" value="1"/>
</dbReference>
<sequence length="241" mass="26004">MAFAQLLAGWVQLLVPQPCFDKFFVDFDFFDVPCLKIVISKCLGYGIILGSVLVKVPQIVKIISARSGEGISMPSTVLELTAVIASAAYGYANKFPFSAYGEGIFMMIQTLLVGCLVLHFSGNTGGALGFFLIVSGIVGFLMSPAAPLSLLWALQASNMPIVALSKMIQALENFKNQSTGQLSAITIYLLFLGSVARIFTSIQETGDNIVILTFVVSTICNGILALQIVLYWNAEKKPKKE</sequence>
<evidence type="ECO:0000256" key="8">
    <source>
        <dbReference type="PIRNR" id="PIRNR023381"/>
    </source>
</evidence>
<feature type="transmembrane region" description="Helical" evidence="9">
    <location>
        <begin position="125"/>
        <end position="143"/>
    </location>
</feature>
<evidence type="ECO:0000256" key="3">
    <source>
        <dbReference type="ARBA" id="ARBA00022692"/>
    </source>
</evidence>
<dbReference type="FunFam" id="1.20.1280.290:FF:000031">
    <property type="entry name" value="Mannose-P-dolichol utilization defect 1"/>
    <property type="match status" value="1"/>
</dbReference>
<dbReference type="AlphaFoldDB" id="A0A1S3K302"/>
<dbReference type="OrthoDB" id="271506at2759"/>
<reference evidence="11" key="1">
    <citation type="submission" date="2025-08" db="UniProtKB">
        <authorList>
            <consortium name="RefSeq"/>
        </authorList>
    </citation>
    <scope>IDENTIFICATION</scope>
    <source>
        <tissue evidence="11">Gonads</tissue>
    </source>
</reference>
<dbReference type="OMA" id="LQVLYYW"/>
<dbReference type="PANTHER" id="PTHR12226">
    <property type="entry name" value="MANNOSE-P-DOLICHOL UTILIZATION DEFECT 1 LEC35 -RELATED"/>
    <property type="match status" value="1"/>
</dbReference>
<comment type="subcellular location">
    <subcellularLocation>
        <location evidence="1 8">Membrane</location>
        <topology evidence="1 8">Multi-pass membrane protein</topology>
    </subcellularLocation>
</comment>
<evidence type="ECO:0000256" key="9">
    <source>
        <dbReference type="SAM" id="Phobius"/>
    </source>
</evidence>
<dbReference type="GO" id="GO:0016020">
    <property type="term" value="C:membrane"/>
    <property type="evidence" value="ECO:0007669"/>
    <property type="project" value="UniProtKB-SubCell"/>
</dbReference>
<protein>
    <recommendedName>
        <fullName evidence="8">Mannose-P-dolichol utilization defect 1 protein homolog</fullName>
    </recommendedName>
</protein>
<dbReference type="PIRSF" id="PIRSF023381">
    <property type="entry name" value="MannP-dilichol_defect-1p"/>
    <property type="match status" value="1"/>
</dbReference>
<keyword evidence="2" id="KW-0813">Transport</keyword>
<evidence type="ECO:0000256" key="2">
    <source>
        <dbReference type="ARBA" id="ARBA00022448"/>
    </source>
</evidence>
<accession>A0A1S3K302</accession>
<evidence type="ECO:0000256" key="6">
    <source>
        <dbReference type="ARBA" id="ARBA00023136"/>
    </source>
</evidence>
<dbReference type="Gene3D" id="1.20.1280.290">
    <property type="match status" value="2"/>
</dbReference>
<gene>
    <name evidence="11" type="primary">LOC106178407</name>
</gene>
<dbReference type="Proteomes" id="UP000085678">
    <property type="component" value="Unplaced"/>
</dbReference>
<evidence type="ECO:0000313" key="10">
    <source>
        <dbReference type="Proteomes" id="UP000085678"/>
    </source>
</evidence>
<evidence type="ECO:0000256" key="4">
    <source>
        <dbReference type="ARBA" id="ARBA00022737"/>
    </source>
</evidence>
<dbReference type="GO" id="GO:0009312">
    <property type="term" value="P:oligosaccharide biosynthetic process"/>
    <property type="evidence" value="ECO:0007669"/>
    <property type="project" value="TreeGrafter"/>
</dbReference>
<evidence type="ECO:0000313" key="11">
    <source>
        <dbReference type="RefSeq" id="XP_013417013.1"/>
    </source>
</evidence>
<dbReference type="FunFam" id="1.20.1280.290:FF:000006">
    <property type="entry name" value="mannose-P-dolichol utilization defect 1 protein"/>
    <property type="match status" value="1"/>
</dbReference>
<dbReference type="KEGG" id="lak:106178407"/>
<dbReference type="InterPro" id="IPR016817">
    <property type="entry name" value="MannP-dilichol_defect-1"/>
</dbReference>
<keyword evidence="10" id="KW-1185">Reference proteome</keyword>
<dbReference type="FunCoup" id="A0A1S3K302">
    <property type="interactions" value="895"/>
</dbReference>
<organism evidence="10 11">
    <name type="scientific">Lingula anatina</name>
    <name type="common">Brachiopod</name>
    <name type="synonym">Lingula unguis</name>
    <dbReference type="NCBI Taxonomy" id="7574"/>
    <lineage>
        <taxon>Eukaryota</taxon>
        <taxon>Metazoa</taxon>
        <taxon>Spiralia</taxon>
        <taxon>Lophotrochozoa</taxon>
        <taxon>Brachiopoda</taxon>
        <taxon>Linguliformea</taxon>
        <taxon>Lingulata</taxon>
        <taxon>Lingulida</taxon>
        <taxon>Linguloidea</taxon>
        <taxon>Lingulidae</taxon>
        <taxon>Lingula</taxon>
    </lineage>
</organism>
<keyword evidence="6 8" id="KW-0472">Membrane</keyword>
<dbReference type="SMART" id="SM00679">
    <property type="entry name" value="CTNS"/>
    <property type="match status" value="2"/>
</dbReference>
<dbReference type="InParanoid" id="A0A1S3K302"/>